<evidence type="ECO:0000313" key="3">
    <source>
        <dbReference type="EnsemblMetazoa" id="GMOY011163-PA"/>
    </source>
</evidence>
<dbReference type="STRING" id="37546.A0A1B0GCY7"/>
<proteinExistence type="predicted"/>
<feature type="compositionally biased region" description="Low complexity" evidence="1">
    <location>
        <begin position="377"/>
        <end position="386"/>
    </location>
</feature>
<dbReference type="EMBL" id="CCAG010002244">
    <property type="status" value="NOT_ANNOTATED_CDS"/>
    <property type="molecule type" value="Genomic_DNA"/>
</dbReference>
<dbReference type="PANTHER" id="PTHR14690:SF0">
    <property type="entry name" value="IQ MOTIF CONTAINING WITH AAA DOMAIN 1"/>
    <property type="match status" value="1"/>
</dbReference>
<dbReference type="FunFam" id="1.10.8.60:FF:000174">
    <property type="entry name" value="Uncharacterized protein, isoform A"/>
    <property type="match status" value="1"/>
</dbReference>
<name>A0A1B0GCY7_GLOMM</name>
<dbReference type="EnsemblMetazoa" id="GMOY011163-RA">
    <property type="protein sequence ID" value="GMOY011163-PA"/>
    <property type="gene ID" value="GMOY011163"/>
</dbReference>
<dbReference type="AlphaFoldDB" id="A0A1B0GCY7"/>
<evidence type="ECO:0000259" key="2">
    <source>
        <dbReference type="Pfam" id="PF00004"/>
    </source>
</evidence>
<feature type="region of interest" description="Disordered" evidence="1">
    <location>
        <begin position="356"/>
        <end position="425"/>
    </location>
</feature>
<dbReference type="InterPro" id="IPR027417">
    <property type="entry name" value="P-loop_NTPase"/>
</dbReference>
<dbReference type="GO" id="GO:0016887">
    <property type="term" value="F:ATP hydrolysis activity"/>
    <property type="evidence" value="ECO:0007669"/>
    <property type="project" value="InterPro"/>
</dbReference>
<feature type="domain" description="ATPase AAA-type core" evidence="2">
    <location>
        <begin position="594"/>
        <end position="725"/>
    </location>
</feature>
<reference evidence="3" key="1">
    <citation type="submission" date="2020-05" db="UniProtKB">
        <authorList>
            <consortium name="EnsemblMetazoa"/>
        </authorList>
    </citation>
    <scope>IDENTIFICATION</scope>
    <source>
        <strain evidence="3">Yale</strain>
    </source>
</reference>
<dbReference type="Gene3D" id="1.10.8.60">
    <property type="match status" value="1"/>
</dbReference>
<dbReference type="InterPro" id="IPR052267">
    <property type="entry name" value="N-DRC_Component"/>
</dbReference>
<dbReference type="PROSITE" id="PS50096">
    <property type="entry name" value="IQ"/>
    <property type="match status" value="1"/>
</dbReference>
<feature type="compositionally biased region" description="Basic and acidic residues" evidence="1">
    <location>
        <begin position="387"/>
        <end position="399"/>
    </location>
</feature>
<keyword evidence="4" id="KW-1185">Reference proteome</keyword>
<dbReference type="Pfam" id="PF00004">
    <property type="entry name" value="AAA"/>
    <property type="match status" value="1"/>
</dbReference>
<evidence type="ECO:0000256" key="1">
    <source>
        <dbReference type="SAM" id="MobiDB-lite"/>
    </source>
</evidence>
<organism evidence="3 4">
    <name type="scientific">Glossina morsitans morsitans</name>
    <name type="common">Savannah tsetse fly</name>
    <dbReference type="NCBI Taxonomy" id="37546"/>
    <lineage>
        <taxon>Eukaryota</taxon>
        <taxon>Metazoa</taxon>
        <taxon>Ecdysozoa</taxon>
        <taxon>Arthropoda</taxon>
        <taxon>Hexapoda</taxon>
        <taxon>Insecta</taxon>
        <taxon>Pterygota</taxon>
        <taxon>Neoptera</taxon>
        <taxon>Endopterygota</taxon>
        <taxon>Diptera</taxon>
        <taxon>Brachycera</taxon>
        <taxon>Muscomorpha</taxon>
        <taxon>Hippoboscoidea</taxon>
        <taxon>Glossinidae</taxon>
        <taxon>Glossina</taxon>
    </lineage>
</organism>
<dbReference type="PhylomeDB" id="A0A1B0GCY7"/>
<protein>
    <recommendedName>
        <fullName evidence="2">ATPase AAA-type core domain-containing protein</fullName>
    </recommendedName>
</protein>
<dbReference type="VEuPathDB" id="VectorBase:GMOY011163"/>
<accession>A0A1B0GCY7</accession>
<dbReference type="InterPro" id="IPR003959">
    <property type="entry name" value="ATPase_AAA_core"/>
</dbReference>
<evidence type="ECO:0000313" key="4">
    <source>
        <dbReference type="Proteomes" id="UP000092444"/>
    </source>
</evidence>
<dbReference type="GO" id="GO:0005524">
    <property type="term" value="F:ATP binding"/>
    <property type="evidence" value="ECO:0007669"/>
    <property type="project" value="InterPro"/>
</dbReference>
<sequence length="852" mass="98674">MAVHSQRYDSTTCLFLLIVWTIMSNNYYNELWHLTQHEIELLSLSDYERQNQDVEATVSAFAAINIDSDLAAGDAKNIMQASTYEFYVRYICLANKLEDVYDKIVQPQKRQLIRSLLDACLGRVIELKHDLVNIDVMEFSYNDRVIESLKLTPQDTELRIPRYFLRERRKDIEQRKQTMHEIQIKLGWLEENPTIEKLTDLEAIQLIQRHERARQGRLRAHFMKEIRILKEKSKNEEKDKNRTESSLIAAMKIQKMWRGHTARRKTRRRKLDEMILIGMVPPPTSELKERQERMDQLEKVYEHRYVKQEAYQEKLLARTELIREEIKNRHGPIMTEDIADDIRGWIKDCYDKTGKLPEIPSEEQGGSLHIFSRPGTESEVSRSSARSSKESRKTKEKTKSPARSGDLNVNENQAETEGANLQPAPSNCILDIKTEIERFNEIWRDKDESRNLAQGPYEDMIYAEKYEEIELEFRRLVDEAMRQELDLLQTAVGKKSKKSNKKARRSGKKGKKKKEKDLTPDRTTESLYEELVTNGIIRQYPEIHLSEHLGDKATTARNGINPSPGDIRQILVEYCILPLGSEQIHNSCPLIRSILLTGPKGSGKKALLHAICTEVGAVLFDITPANIVGKYPGKSGLIMLIHLLLKVSRLLQPSVIYMGDAERPFMKKVPKTDRTDPKRLKKDLPKLIKNIAAEDRVLFVGISNLPWEADQKLLQQTFNRFIYIPRPDYGALSHAWTTMLNEYSGGLSNLDCSVMAKISDGYTIGSVNACLKEVLSCKRRLQLRSRPLTHAELINALSIRDPVYREEEEAFESWWSKTPLGRRYQRLLELEEEARLEEQFQAAKQNNDKKKN</sequence>
<dbReference type="Proteomes" id="UP000092444">
    <property type="component" value="Unassembled WGS sequence"/>
</dbReference>
<dbReference type="Gene3D" id="3.40.50.300">
    <property type="entry name" value="P-loop containing nucleotide triphosphate hydrolases"/>
    <property type="match status" value="1"/>
</dbReference>
<dbReference type="PANTHER" id="PTHR14690">
    <property type="entry name" value="IQ MOTIF CONTAINING WITH AAA DOMAIN 1"/>
    <property type="match status" value="1"/>
</dbReference>
<dbReference type="SUPFAM" id="SSF52540">
    <property type="entry name" value="P-loop containing nucleoside triphosphate hydrolases"/>
    <property type="match status" value="1"/>
</dbReference>
<feature type="compositionally biased region" description="Basic residues" evidence="1">
    <location>
        <begin position="494"/>
        <end position="514"/>
    </location>
</feature>
<feature type="region of interest" description="Disordered" evidence="1">
    <location>
        <begin position="491"/>
        <end position="522"/>
    </location>
</feature>